<organism evidence="3 4">
    <name type="scientific">Thiocapsa rosea</name>
    <dbReference type="NCBI Taxonomy" id="69360"/>
    <lineage>
        <taxon>Bacteria</taxon>
        <taxon>Pseudomonadati</taxon>
        <taxon>Pseudomonadota</taxon>
        <taxon>Gammaproteobacteria</taxon>
        <taxon>Chromatiales</taxon>
        <taxon>Chromatiaceae</taxon>
        <taxon>Thiocapsa</taxon>
    </lineage>
</organism>
<dbReference type="RefSeq" id="WP_120799393.1">
    <property type="nucleotide sequence ID" value="NZ_RBXL01000001.1"/>
</dbReference>
<accession>A0A495VDE4</accession>
<evidence type="ECO:0000259" key="2">
    <source>
        <dbReference type="Pfam" id="PF01609"/>
    </source>
</evidence>
<name>A0A495VDE4_9GAMM</name>
<feature type="transmembrane region" description="Helical" evidence="1">
    <location>
        <begin position="331"/>
        <end position="353"/>
    </location>
</feature>
<dbReference type="EMBL" id="RBXL01000001">
    <property type="protein sequence ID" value="RKT47416.1"/>
    <property type="molecule type" value="Genomic_DNA"/>
</dbReference>
<dbReference type="GO" id="GO:0003677">
    <property type="term" value="F:DNA binding"/>
    <property type="evidence" value="ECO:0007669"/>
    <property type="project" value="InterPro"/>
</dbReference>
<keyword evidence="1" id="KW-0472">Membrane</keyword>
<reference evidence="3 4" key="1">
    <citation type="submission" date="2018-10" db="EMBL/GenBank/DDBJ databases">
        <title>Genomic Encyclopedia of Archaeal and Bacterial Type Strains, Phase II (KMG-II): from individual species to whole genera.</title>
        <authorList>
            <person name="Goeker M."/>
        </authorList>
    </citation>
    <scope>NUCLEOTIDE SEQUENCE [LARGE SCALE GENOMIC DNA]</scope>
    <source>
        <strain evidence="3 4">DSM 235</strain>
    </source>
</reference>
<comment type="caution">
    <text evidence="3">The sequence shown here is derived from an EMBL/GenBank/DDBJ whole genome shotgun (WGS) entry which is preliminary data.</text>
</comment>
<dbReference type="PANTHER" id="PTHR33258">
    <property type="entry name" value="TRANSPOSASE INSL FOR INSERTION SEQUENCE ELEMENT IS186A-RELATED"/>
    <property type="match status" value="1"/>
</dbReference>
<dbReference type="Gene3D" id="3.90.350.10">
    <property type="entry name" value="Transposase Inhibitor Protein From Tn5, Chain A, domain 1"/>
    <property type="match status" value="1"/>
</dbReference>
<sequence>MFGEILQKFVEKSPTTVMVRVLLERLLNPEKLDRWFEATRQTQYTRNILFSSLVGLMLQVVCRTQASVHAAYRQANIAASIVAVYAKLQGVELTTSQALVGEIALEARDMILAMNGARPSLLPGYRLKYLDGNCLAASEHRLKPLRATTAGPLPGKSLVVFDPQLDIAVTVVLCADGHTQERALLDAVIPTVEANDVWLADRNFCVSQFLFEIHRKQAFFIIRQHSNLVAKPLEKFRFIGASASGDVYDQAVQLTSTSGETRALRRITVNLKTPTRNGDTKLVLLTNLPSAVADAPTIAALYRMRWGIETAFQKLEKHLHSEIAALGYPQAALFGFCLALVAFNLYAVVMAALRAAHPTRDIDQTVSQFYLAGEIATTMTGLTIAVPEHEWAPFVHATTEQLTECLLRLAQFVDLHKLRKSPRGPKKPPIPRTKYKGHTHVSTARLLAGIEPNTK</sequence>
<dbReference type="AlphaFoldDB" id="A0A495VDE4"/>
<dbReference type="InterPro" id="IPR012337">
    <property type="entry name" value="RNaseH-like_sf"/>
</dbReference>
<dbReference type="GO" id="GO:0004803">
    <property type="term" value="F:transposase activity"/>
    <property type="evidence" value="ECO:0007669"/>
    <property type="project" value="InterPro"/>
</dbReference>
<evidence type="ECO:0000313" key="3">
    <source>
        <dbReference type="EMBL" id="RKT47416.1"/>
    </source>
</evidence>
<proteinExistence type="predicted"/>
<protein>
    <submittedName>
        <fullName evidence="3">DDE family transposase</fullName>
    </submittedName>
</protein>
<keyword evidence="1" id="KW-1133">Transmembrane helix</keyword>
<dbReference type="GO" id="GO:0006313">
    <property type="term" value="P:DNA transposition"/>
    <property type="evidence" value="ECO:0007669"/>
    <property type="project" value="InterPro"/>
</dbReference>
<dbReference type="OrthoDB" id="574256at2"/>
<feature type="domain" description="Transposase IS4-like" evidence="2">
    <location>
        <begin position="159"/>
        <end position="322"/>
    </location>
</feature>
<dbReference type="Proteomes" id="UP000274556">
    <property type="component" value="Unassembled WGS sequence"/>
</dbReference>
<dbReference type="PANTHER" id="PTHR33258:SF1">
    <property type="entry name" value="TRANSPOSASE INSL FOR INSERTION SEQUENCE ELEMENT IS186A-RELATED"/>
    <property type="match status" value="1"/>
</dbReference>
<gene>
    <name evidence="3" type="ORF">BDD21_4985</name>
</gene>
<keyword evidence="4" id="KW-1185">Reference proteome</keyword>
<keyword evidence="1" id="KW-0812">Transmembrane</keyword>
<evidence type="ECO:0000256" key="1">
    <source>
        <dbReference type="SAM" id="Phobius"/>
    </source>
</evidence>
<dbReference type="SUPFAM" id="SSF53098">
    <property type="entry name" value="Ribonuclease H-like"/>
    <property type="match status" value="1"/>
</dbReference>
<dbReference type="InterPro" id="IPR002559">
    <property type="entry name" value="Transposase_11"/>
</dbReference>
<dbReference type="Pfam" id="PF01609">
    <property type="entry name" value="DDE_Tnp_1"/>
    <property type="match status" value="1"/>
</dbReference>
<evidence type="ECO:0000313" key="4">
    <source>
        <dbReference type="Proteomes" id="UP000274556"/>
    </source>
</evidence>